<dbReference type="SUPFAM" id="SSF52540">
    <property type="entry name" value="P-loop containing nucleoside triphosphate hydrolases"/>
    <property type="match status" value="1"/>
</dbReference>
<evidence type="ECO:0000313" key="3">
    <source>
        <dbReference type="Proteomes" id="UP000054874"/>
    </source>
</evidence>
<dbReference type="Pfam" id="PF08378">
    <property type="entry name" value="NERD"/>
    <property type="match status" value="1"/>
</dbReference>
<gene>
    <name evidence="2" type="ORF">ASU35_04930</name>
</gene>
<comment type="caution">
    <text evidence="2">The sequence shown here is derived from an EMBL/GenBank/DDBJ whole genome shotgun (WGS) entry which is preliminary data.</text>
</comment>
<dbReference type="EMBL" id="LNAM01000002">
    <property type="protein sequence ID" value="KSV60522.1"/>
    <property type="molecule type" value="Genomic_DNA"/>
</dbReference>
<accession>A0A0V8QJF3</accession>
<organism evidence="2 3">
    <name type="scientific">Acetivibrio ethanolgignens</name>
    <dbReference type="NCBI Taxonomy" id="290052"/>
    <lineage>
        <taxon>Bacteria</taxon>
        <taxon>Bacillati</taxon>
        <taxon>Bacillota</taxon>
        <taxon>Clostridia</taxon>
        <taxon>Eubacteriales</taxon>
        <taxon>Oscillospiraceae</taxon>
        <taxon>Acetivibrio</taxon>
    </lineage>
</organism>
<feature type="domain" description="NERD" evidence="1">
    <location>
        <begin position="17"/>
        <end position="117"/>
    </location>
</feature>
<dbReference type="STRING" id="290052.ASU35_04930"/>
<dbReference type="RefSeq" id="WP_058351238.1">
    <property type="nucleotide sequence ID" value="NZ_CABMMD010000002.1"/>
</dbReference>
<sequence>MAVMYPKNIHVLDPEDSELEVYNQLRDQLDDSYTVFYSVEWNRKRKDGSLEKSEADFIIENPKYGFLCLEVKGGSHMEISPEGVWTLYTIKYGPRDLDRSPYKQAEDSMYFFKDKYKKEYNIDYSGLFGAGAVFPFYVLPHSESISNRDSICTIESPEMNNLAEKLKGMFKAWGGARFGRNRYSQQEHEFFLDMVRKRTAMAAAAGALVKFKEKQLDEVNRVQDNYIYFLSNIRQFYVRGGAGTGKTWIALKLANSEAENGGKVLLTCKSVALASTLKGMAGEGVDVVDLDALKSKGVKGQYDAIFVDEAQDFSEEDAFNLKLFLKDEKQSRLGVFYDDVQKVRAETFGDAFMIEIPPFLLHENIRNTANIYKYATSETELGQDVITNPVEGPTPKSENIAGNKKLAQRLNNLLKEYLVDEKLQTSSMVILVDDLDEFNGLFPDGIAKWNFVDHPCKTEEEIRVSTVEAFKGLESDMIIYIHKNDVSQNINYIAYTRAKYYLIELVVQ</sequence>
<dbReference type="InterPro" id="IPR027417">
    <property type="entry name" value="P-loop_NTPase"/>
</dbReference>
<dbReference type="Gene3D" id="3.40.50.300">
    <property type="entry name" value="P-loop containing nucleotide triphosphate hydrolases"/>
    <property type="match status" value="1"/>
</dbReference>
<reference evidence="2 3" key="1">
    <citation type="submission" date="2015-11" db="EMBL/GenBank/DDBJ databases">
        <title>Butyribacter intestini gen. nov., sp. nov., a butyric acid-producing bacterium of the family Lachnospiraceae isolated from the human faeces.</title>
        <authorList>
            <person name="Zou Y."/>
            <person name="Xue W."/>
            <person name="Luo G."/>
            <person name="Lv M."/>
        </authorList>
    </citation>
    <scope>NUCLEOTIDE SEQUENCE [LARGE SCALE GENOMIC DNA]</scope>
    <source>
        <strain evidence="2 3">ACET-33324</strain>
    </source>
</reference>
<evidence type="ECO:0000313" key="2">
    <source>
        <dbReference type="EMBL" id="KSV60522.1"/>
    </source>
</evidence>
<protein>
    <recommendedName>
        <fullName evidence="1">NERD domain-containing protein</fullName>
    </recommendedName>
</protein>
<keyword evidence="3" id="KW-1185">Reference proteome</keyword>
<dbReference type="OrthoDB" id="7066673at2"/>
<dbReference type="InterPro" id="IPR011528">
    <property type="entry name" value="NERD"/>
</dbReference>
<dbReference type="Proteomes" id="UP000054874">
    <property type="component" value="Unassembled WGS sequence"/>
</dbReference>
<proteinExistence type="predicted"/>
<evidence type="ECO:0000259" key="1">
    <source>
        <dbReference type="Pfam" id="PF08378"/>
    </source>
</evidence>
<dbReference type="AlphaFoldDB" id="A0A0V8QJF3"/>
<name>A0A0V8QJF3_9FIRM</name>